<gene>
    <name evidence="1" type="ORF">GCM10010982_15080</name>
</gene>
<reference evidence="1" key="2">
    <citation type="submission" date="2020-09" db="EMBL/GenBank/DDBJ databases">
        <authorList>
            <person name="Sun Q."/>
            <person name="Zhou Y."/>
        </authorList>
    </citation>
    <scope>NUCLEOTIDE SEQUENCE</scope>
    <source>
        <strain evidence="1">CGMCC 1.7086</strain>
    </source>
</reference>
<proteinExistence type="predicted"/>
<dbReference type="Proteomes" id="UP000606935">
    <property type="component" value="Unassembled WGS sequence"/>
</dbReference>
<dbReference type="RefSeq" id="WP_188692636.1">
    <property type="nucleotide sequence ID" value="NZ_BMLS01000002.1"/>
</dbReference>
<evidence type="ECO:0000313" key="1">
    <source>
        <dbReference type="EMBL" id="GGO67767.1"/>
    </source>
</evidence>
<name>A0A918DJ18_9ALTE</name>
<evidence type="ECO:0000313" key="2">
    <source>
        <dbReference type="Proteomes" id="UP000606935"/>
    </source>
</evidence>
<dbReference type="EMBL" id="BMLS01000002">
    <property type="protein sequence ID" value="GGO67767.1"/>
    <property type="molecule type" value="Genomic_DNA"/>
</dbReference>
<accession>A0A918DJ18</accession>
<dbReference type="AlphaFoldDB" id="A0A918DJ18"/>
<dbReference type="NCBIfam" id="NF033857">
    <property type="entry name" value="BPSL0067_fam"/>
    <property type="match status" value="1"/>
</dbReference>
<organism evidence="1 2">
    <name type="scientific">Bowmanella pacifica</name>
    <dbReference type="NCBI Taxonomy" id="502051"/>
    <lineage>
        <taxon>Bacteria</taxon>
        <taxon>Pseudomonadati</taxon>
        <taxon>Pseudomonadota</taxon>
        <taxon>Gammaproteobacteria</taxon>
        <taxon>Alteromonadales</taxon>
        <taxon>Alteromonadaceae</taxon>
        <taxon>Bowmanella</taxon>
    </lineage>
</organism>
<comment type="caution">
    <text evidence="1">The sequence shown here is derived from an EMBL/GenBank/DDBJ whole genome shotgun (WGS) entry which is preliminary data.</text>
</comment>
<protein>
    <recommendedName>
        <fullName evidence="3">BPSL0067 family protein</fullName>
    </recommendedName>
</protein>
<evidence type="ECO:0008006" key="3">
    <source>
        <dbReference type="Google" id="ProtNLM"/>
    </source>
</evidence>
<sequence>MAGGPFIYTKVDSLEGKPKVFGGECAGLVQWHTKVGKADTWREGIKVKGNASQISKGTAVATFVDGRYPNLPHGNHAALYLSQDGTGIWVMDQWSTKPAISKRKMLFKGLNADGSYKDPSNNGDALSVIMHE</sequence>
<dbReference type="InterPro" id="IPR047746">
    <property type="entry name" value="Dae2/Tae2-like"/>
</dbReference>
<reference evidence="1" key="1">
    <citation type="journal article" date="2014" name="Int. J. Syst. Evol. Microbiol.">
        <title>Complete genome sequence of Corynebacterium casei LMG S-19264T (=DSM 44701T), isolated from a smear-ripened cheese.</title>
        <authorList>
            <consortium name="US DOE Joint Genome Institute (JGI-PGF)"/>
            <person name="Walter F."/>
            <person name="Albersmeier A."/>
            <person name="Kalinowski J."/>
            <person name="Ruckert C."/>
        </authorList>
    </citation>
    <scope>NUCLEOTIDE SEQUENCE</scope>
    <source>
        <strain evidence="1">CGMCC 1.7086</strain>
    </source>
</reference>
<keyword evidence="2" id="KW-1185">Reference proteome</keyword>